<evidence type="ECO:0000256" key="1">
    <source>
        <dbReference type="ARBA" id="ARBA00006105"/>
    </source>
</evidence>
<feature type="compositionally biased region" description="Low complexity" evidence="6">
    <location>
        <begin position="81"/>
        <end position="108"/>
    </location>
</feature>
<dbReference type="Pfam" id="PF00970">
    <property type="entry name" value="FAD_binding_6"/>
    <property type="match status" value="1"/>
</dbReference>
<dbReference type="GO" id="GO:0046872">
    <property type="term" value="F:metal ion binding"/>
    <property type="evidence" value="ECO:0007669"/>
    <property type="project" value="UniProtKB-KW"/>
</dbReference>
<feature type="domain" description="FAD-binding FR-type" evidence="8">
    <location>
        <begin position="465"/>
        <end position="596"/>
    </location>
</feature>
<dbReference type="EMBL" id="GGYP01007381">
    <property type="protein sequence ID" value="MDE52152.1"/>
    <property type="molecule type" value="Transcribed_RNA"/>
</dbReference>
<evidence type="ECO:0000256" key="4">
    <source>
        <dbReference type="ARBA" id="ARBA00023002"/>
    </source>
</evidence>
<keyword evidence="2" id="KW-0349">Heme</keyword>
<dbReference type="InterPro" id="IPR008333">
    <property type="entry name" value="Cbr1-like_FAD-bd_dom"/>
</dbReference>
<dbReference type="InterPro" id="IPR001433">
    <property type="entry name" value="OxRdtase_FAD/NAD-bd"/>
</dbReference>
<evidence type="ECO:0000259" key="7">
    <source>
        <dbReference type="PROSITE" id="PS50255"/>
    </source>
</evidence>
<dbReference type="InterPro" id="IPR036400">
    <property type="entry name" value="Cyt_B5-like_heme/steroid_sf"/>
</dbReference>
<sequence>MNPSDDNDDSAESPKIPYRRDRTPSIVVQSLGLSFQKDSAITGSIEMPDDDSSTNTSDASDPKSSTSGIDEAAQIAGPCDSSCGSAKGSLSSLQNSSSPAQSSSPVNSARLLQQQQQNQQIFNSKPDLGSIPSNRRLSLNIGSTAPRRQSLTVDGLSSASFINPSGNATGSLRNKVALKPGHSLMGWIKLASTAKDLSGTGGKIMEVTPEELAKHDKEEDCWVALKGNVYNVTTYLHYHPGGIEELMRGAGRDATELFNEVHRWVNYESILAKCLVGPYKMDSPLTPKGRATFKTITEDSGQQQKDSKPSRRDPTVAQRPNRRQSIALTVPSPNKYQSLLLNNNSNTNLNQIQQPPTYVIMQDKSCIKVKIQDLTLPVIRSRHLICDLNEQLELHISIILSPDWLYRIHLRLDQQVDRNNITADLSSDDRVIVVQLNKLEQSIWNKIGTSLNLNDSLCEMTLADKFFRPSQLISKKQLTHDTYLFEFKLNNTLMYVPIGWHVLIREHVSASSSAKQNTSYDDTRIYKNYTPVLPTLSDHDGLTDESGFMSSLYFIIKIYQDGVVTGKLTQLNIGDIVDISDYQCVDFDVENSVRPPKKHWLILAAGTGLTPFCRIIPHLLSQPDDLVESVTLVFFNKTQEDIIWRDQFDSLAIKNGNRFKVVHVLSNEPEKRSSGGKVWMGKRGRISKDLLAEFVDSKSPDELQILSCGPRAFTQLTKSISNELNLLEKLYIFHG</sequence>
<keyword evidence="3" id="KW-0479">Metal-binding</keyword>
<dbReference type="FunFam" id="3.10.120.10:FF:000001">
    <property type="entry name" value="Cytochrome b5 reductase 4"/>
    <property type="match status" value="1"/>
</dbReference>
<dbReference type="SUPFAM" id="SSF63380">
    <property type="entry name" value="Riboflavin synthase domain-like"/>
    <property type="match status" value="1"/>
</dbReference>
<evidence type="ECO:0000259" key="8">
    <source>
        <dbReference type="PROSITE" id="PS51384"/>
    </source>
</evidence>
<evidence type="ECO:0000256" key="2">
    <source>
        <dbReference type="ARBA" id="ARBA00022617"/>
    </source>
</evidence>
<dbReference type="GO" id="GO:0005737">
    <property type="term" value="C:cytoplasm"/>
    <property type="evidence" value="ECO:0007669"/>
    <property type="project" value="TreeGrafter"/>
</dbReference>
<feature type="compositionally biased region" description="Polar residues" evidence="6">
    <location>
        <begin position="26"/>
        <end position="42"/>
    </location>
</feature>
<dbReference type="Pfam" id="PF00175">
    <property type="entry name" value="NAD_binding_1"/>
    <property type="match status" value="1"/>
</dbReference>
<dbReference type="PANTHER" id="PTHR46237:SF1">
    <property type="entry name" value="CYTOCHROME B5 REDUCTASE 4"/>
    <property type="match status" value="1"/>
</dbReference>
<evidence type="ECO:0000256" key="3">
    <source>
        <dbReference type="ARBA" id="ARBA00022723"/>
    </source>
</evidence>
<dbReference type="PROSITE" id="PS51384">
    <property type="entry name" value="FAD_FR"/>
    <property type="match status" value="1"/>
</dbReference>
<dbReference type="AlphaFoldDB" id="A0A6G1SQ96"/>
<dbReference type="SMART" id="SM01117">
    <property type="entry name" value="Cyt-b5"/>
    <property type="match status" value="1"/>
</dbReference>
<feature type="compositionally biased region" description="Basic and acidic residues" evidence="6">
    <location>
        <begin position="305"/>
        <end position="314"/>
    </location>
</feature>
<keyword evidence="5" id="KW-0408">Iron</keyword>
<feature type="domain" description="Cytochrome b5 heme-binding" evidence="7">
    <location>
        <begin position="204"/>
        <end position="280"/>
    </location>
</feature>
<dbReference type="InterPro" id="IPR017927">
    <property type="entry name" value="FAD-bd_FR_type"/>
</dbReference>
<dbReference type="PROSITE" id="PS00191">
    <property type="entry name" value="CYTOCHROME_B5_1"/>
    <property type="match status" value="1"/>
</dbReference>
<dbReference type="InterPro" id="IPR017938">
    <property type="entry name" value="Riboflavin_synthase-like_b-brl"/>
</dbReference>
<evidence type="ECO:0000313" key="9">
    <source>
        <dbReference type="EMBL" id="MDE52152.1"/>
    </source>
</evidence>
<comment type="similarity">
    <text evidence="1">Belongs to the flavoprotein pyridine nucleotide cytochrome reductase family.</text>
</comment>
<dbReference type="GO" id="GO:0020037">
    <property type="term" value="F:heme binding"/>
    <property type="evidence" value="ECO:0007669"/>
    <property type="project" value="InterPro"/>
</dbReference>
<dbReference type="InterPro" id="IPR051872">
    <property type="entry name" value="Cytochrome_b5/Flavoprotein_Rdt"/>
</dbReference>
<dbReference type="PROSITE" id="PS50255">
    <property type="entry name" value="CYTOCHROME_B5_2"/>
    <property type="match status" value="1"/>
</dbReference>
<accession>A0A6G1SQ96</accession>
<dbReference type="PRINTS" id="PR00406">
    <property type="entry name" value="CYTB5RDTASE"/>
</dbReference>
<feature type="region of interest" description="Disordered" evidence="6">
    <location>
        <begin position="1"/>
        <end position="108"/>
    </location>
</feature>
<dbReference type="InterPro" id="IPR039261">
    <property type="entry name" value="FNR_nucleotide-bd"/>
</dbReference>
<dbReference type="Gene3D" id="3.40.50.80">
    <property type="entry name" value="Nucleotide-binding domain of ferredoxin-NADP reductase (FNR) module"/>
    <property type="match status" value="1"/>
</dbReference>
<proteinExistence type="inferred from homology"/>
<feature type="region of interest" description="Disordered" evidence="6">
    <location>
        <begin position="297"/>
        <end position="324"/>
    </location>
</feature>
<protein>
    <submittedName>
        <fullName evidence="9">Cytochrome b5 reductase 4</fullName>
    </submittedName>
</protein>
<organism evidence="9">
    <name type="scientific">Aceria tosichella</name>
    <name type="common">wheat curl mite</name>
    <dbReference type="NCBI Taxonomy" id="561515"/>
    <lineage>
        <taxon>Eukaryota</taxon>
        <taxon>Metazoa</taxon>
        <taxon>Ecdysozoa</taxon>
        <taxon>Arthropoda</taxon>
        <taxon>Chelicerata</taxon>
        <taxon>Arachnida</taxon>
        <taxon>Acari</taxon>
        <taxon>Acariformes</taxon>
        <taxon>Trombidiformes</taxon>
        <taxon>Prostigmata</taxon>
        <taxon>Eupodina</taxon>
        <taxon>Eriophyoidea</taxon>
        <taxon>Eriophyidae</taxon>
        <taxon>Eriophyinae</taxon>
        <taxon>Aceriini</taxon>
        <taxon>Aceria</taxon>
    </lineage>
</organism>
<name>A0A6G1SQ96_9ACAR</name>
<feature type="compositionally biased region" description="Acidic residues" evidence="6">
    <location>
        <begin position="1"/>
        <end position="11"/>
    </location>
</feature>
<keyword evidence="4" id="KW-0560">Oxidoreductase</keyword>
<gene>
    <name evidence="9" type="primary">Cyb5r4</name>
    <name evidence="9" type="ORF">g.5370</name>
</gene>
<dbReference type="GO" id="GO:0004128">
    <property type="term" value="F:cytochrome-b5 reductase activity, acting on NAD(P)H"/>
    <property type="evidence" value="ECO:0007669"/>
    <property type="project" value="TreeGrafter"/>
</dbReference>
<dbReference type="Gene3D" id="2.40.30.10">
    <property type="entry name" value="Translation factors"/>
    <property type="match status" value="1"/>
</dbReference>
<dbReference type="InterPro" id="IPR018506">
    <property type="entry name" value="Cyt_B5_heme-BS"/>
</dbReference>
<reference evidence="9" key="1">
    <citation type="submission" date="2018-10" db="EMBL/GenBank/DDBJ databases">
        <title>Transcriptome assembly of Aceria tosichella (Wheat curl mite) Type 2.</title>
        <authorList>
            <person name="Scully E.D."/>
            <person name="Geib S.M."/>
            <person name="Palmer N.A."/>
            <person name="Gupta A.K."/>
            <person name="Sarath G."/>
            <person name="Tatineni S."/>
        </authorList>
    </citation>
    <scope>NUCLEOTIDE SEQUENCE</scope>
    <source>
        <strain evidence="9">LincolnNE</strain>
    </source>
</reference>
<evidence type="ECO:0000256" key="6">
    <source>
        <dbReference type="SAM" id="MobiDB-lite"/>
    </source>
</evidence>
<dbReference type="PANTHER" id="PTHR46237">
    <property type="entry name" value="CYTOCHROME B5 REDUCTASE 4 FAMILY MEMBER"/>
    <property type="match status" value="1"/>
</dbReference>
<evidence type="ECO:0000256" key="5">
    <source>
        <dbReference type="ARBA" id="ARBA00023004"/>
    </source>
</evidence>
<dbReference type="Gene3D" id="3.10.120.10">
    <property type="entry name" value="Cytochrome b5-like heme/steroid binding domain"/>
    <property type="match status" value="1"/>
</dbReference>
<dbReference type="InterPro" id="IPR001199">
    <property type="entry name" value="Cyt_B5-like_heme/steroid-bd"/>
</dbReference>
<dbReference type="SUPFAM" id="SSF52343">
    <property type="entry name" value="Ferredoxin reductase-like, C-terminal NADP-linked domain"/>
    <property type="match status" value="1"/>
</dbReference>
<dbReference type="Pfam" id="PF00173">
    <property type="entry name" value="Cyt-b5"/>
    <property type="match status" value="1"/>
</dbReference>
<dbReference type="CDD" id="cd06183">
    <property type="entry name" value="cyt_b5_reduct_like"/>
    <property type="match status" value="1"/>
</dbReference>
<dbReference type="SUPFAM" id="SSF55856">
    <property type="entry name" value="Cytochrome b5-like heme/steroid binding domain"/>
    <property type="match status" value="1"/>
</dbReference>